<accession>A0ABD1FN03</accession>
<evidence type="ECO:0000313" key="8">
    <source>
        <dbReference type="Proteomes" id="UP001567538"/>
    </source>
</evidence>
<evidence type="ECO:0000256" key="2">
    <source>
        <dbReference type="ARBA" id="ARBA00022692"/>
    </source>
</evidence>
<dbReference type="EMBL" id="JBEAFC010000014">
    <property type="protein sequence ID" value="KAL1532284.1"/>
    <property type="molecule type" value="Genomic_DNA"/>
</dbReference>
<dbReference type="InterPro" id="IPR004864">
    <property type="entry name" value="LEA_2"/>
</dbReference>
<evidence type="ECO:0000259" key="6">
    <source>
        <dbReference type="Pfam" id="PF03168"/>
    </source>
</evidence>
<dbReference type="Gene3D" id="2.60.40.1820">
    <property type="match status" value="1"/>
</dbReference>
<protein>
    <recommendedName>
        <fullName evidence="6">Late embryogenesis abundant protein LEA-2 subgroup domain-containing protein</fullName>
    </recommendedName>
</protein>
<comment type="caution">
    <text evidence="7">The sequence shown here is derived from an EMBL/GenBank/DDBJ whole genome shotgun (WGS) entry which is preliminary data.</text>
</comment>
<dbReference type="InterPro" id="IPR044839">
    <property type="entry name" value="NDR1-like"/>
</dbReference>
<evidence type="ECO:0000256" key="1">
    <source>
        <dbReference type="ARBA" id="ARBA00004167"/>
    </source>
</evidence>
<dbReference type="PANTHER" id="PTHR31234:SF65">
    <property type="entry name" value="LATE EMBRYOGENESIS ABUNDANT PROTEIN, LEA_2 SUBGROUP"/>
    <property type="match status" value="1"/>
</dbReference>
<keyword evidence="2 5" id="KW-0812">Transmembrane</keyword>
<dbReference type="Proteomes" id="UP001567538">
    <property type="component" value="Unassembled WGS sequence"/>
</dbReference>
<sequence length="204" mass="22510">MAEGNEHGHESGAGTESRELRRRKRKRCLIYLLLLAVFKIGIILLLTLTVMRTRSPKFRVSSAEFGAFTYSSSSAAAGPSFDITLYAELAVKNTNFGRYKFDSTTVYFSYNGAVVGSASVPGWSARARSTRRIRVQVELSSAGLADRVQVKSDLEAGVLPLNSRAALEGKVEVLQVFKRRKTAEMDCFLAINLVQRSIAYLSCQ</sequence>
<evidence type="ECO:0000256" key="4">
    <source>
        <dbReference type="ARBA" id="ARBA00023136"/>
    </source>
</evidence>
<dbReference type="AlphaFoldDB" id="A0ABD1FN03"/>
<reference evidence="7 8" key="1">
    <citation type="submission" date="2024-06" db="EMBL/GenBank/DDBJ databases">
        <title>A chromosome level genome sequence of Diviner's sage (Salvia divinorum).</title>
        <authorList>
            <person name="Ford S.A."/>
            <person name="Ro D.-K."/>
            <person name="Ness R.W."/>
            <person name="Phillips M.A."/>
        </authorList>
    </citation>
    <scope>NUCLEOTIDE SEQUENCE [LARGE SCALE GENOMIC DNA]</scope>
    <source>
        <strain evidence="7">SAF-2024a</strain>
        <tissue evidence="7">Leaf</tissue>
    </source>
</reference>
<dbReference type="PANTHER" id="PTHR31234">
    <property type="entry name" value="LATE EMBRYOGENESIS ABUNDANT (LEA) HYDROXYPROLINE-RICH GLYCOPROTEIN FAMILY"/>
    <property type="match status" value="1"/>
</dbReference>
<gene>
    <name evidence="7" type="ORF">AAHA92_32313</name>
</gene>
<evidence type="ECO:0000256" key="3">
    <source>
        <dbReference type="ARBA" id="ARBA00022989"/>
    </source>
</evidence>
<feature type="transmembrane region" description="Helical" evidence="5">
    <location>
        <begin position="28"/>
        <end position="51"/>
    </location>
</feature>
<keyword evidence="3 5" id="KW-1133">Transmembrane helix</keyword>
<comment type="subcellular location">
    <subcellularLocation>
        <location evidence="1">Membrane</location>
        <topology evidence="1">Single-pass membrane protein</topology>
    </subcellularLocation>
</comment>
<proteinExistence type="predicted"/>
<name>A0ABD1FN03_SALDI</name>
<dbReference type="GO" id="GO:0016020">
    <property type="term" value="C:membrane"/>
    <property type="evidence" value="ECO:0007669"/>
    <property type="project" value="UniProtKB-SubCell"/>
</dbReference>
<evidence type="ECO:0000313" key="7">
    <source>
        <dbReference type="EMBL" id="KAL1532284.1"/>
    </source>
</evidence>
<feature type="domain" description="Late embryogenesis abundant protein LEA-2 subgroup" evidence="6">
    <location>
        <begin position="89"/>
        <end position="187"/>
    </location>
</feature>
<evidence type="ECO:0000256" key="5">
    <source>
        <dbReference type="SAM" id="Phobius"/>
    </source>
</evidence>
<dbReference type="Pfam" id="PF03168">
    <property type="entry name" value="LEA_2"/>
    <property type="match status" value="1"/>
</dbReference>
<keyword evidence="4 5" id="KW-0472">Membrane</keyword>
<keyword evidence="8" id="KW-1185">Reference proteome</keyword>
<organism evidence="7 8">
    <name type="scientific">Salvia divinorum</name>
    <name type="common">Maria pastora</name>
    <name type="synonym">Diviner's sage</name>
    <dbReference type="NCBI Taxonomy" id="28513"/>
    <lineage>
        <taxon>Eukaryota</taxon>
        <taxon>Viridiplantae</taxon>
        <taxon>Streptophyta</taxon>
        <taxon>Embryophyta</taxon>
        <taxon>Tracheophyta</taxon>
        <taxon>Spermatophyta</taxon>
        <taxon>Magnoliopsida</taxon>
        <taxon>eudicotyledons</taxon>
        <taxon>Gunneridae</taxon>
        <taxon>Pentapetalae</taxon>
        <taxon>asterids</taxon>
        <taxon>lamiids</taxon>
        <taxon>Lamiales</taxon>
        <taxon>Lamiaceae</taxon>
        <taxon>Nepetoideae</taxon>
        <taxon>Mentheae</taxon>
        <taxon>Salviinae</taxon>
        <taxon>Salvia</taxon>
        <taxon>Salvia subgen. Calosphace</taxon>
    </lineage>
</organism>
<dbReference type="SUPFAM" id="SSF117070">
    <property type="entry name" value="LEA14-like"/>
    <property type="match status" value="1"/>
</dbReference>